<evidence type="ECO:0000313" key="3">
    <source>
        <dbReference type="Proteomes" id="UP000316706"/>
    </source>
</evidence>
<sequence length="253" mass="26850">MDSDNPVRRLVVASDVHRYSGAAPLHQVDIQKALIDALDSAAALSGLDRSLWYTQAQGDAELAVLPADSSEPIVIADLVRELTNRLARVNHAPDPALRLRLRVAIHSGIVHFGSNGLPGPAAIHTCRLLEAPPLKEALAAGTADLALIISDELFRDIVKPGYRGLRATEFTSVEVKVKEFTGTGHLRLLGGPDVPSTAAEERTGEPVEDDGNTGVRPGRSVSPATHTQVGAWASGEHGVAIGRDQINYGDRHG</sequence>
<organism evidence="2 3">
    <name type="scientific">Actinomadura hallensis</name>
    <dbReference type="NCBI Taxonomy" id="337895"/>
    <lineage>
        <taxon>Bacteria</taxon>
        <taxon>Bacillati</taxon>
        <taxon>Actinomycetota</taxon>
        <taxon>Actinomycetes</taxon>
        <taxon>Streptosporangiales</taxon>
        <taxon>Thermomonosporaceae</taxon>
        <taxon>Actinomadura</taxon>
    </lineage>
</organism>
<dbReference type="EMBL" id="VFPO01000001">
    <property type="protein sequence ID" value="TQM68462.1"/>
    <property type="molecule type" value="Genomic_DNA"/>
</dbReference>
<protein>
    <recommendedName>
        <fullName evidence="4">Guanylate cyclase domain-containing protein</fullName>
    </recommendedName>
</protein>
<dbReference type="OrthoDB" id="4553959at2"/>
<dbReference type="SUPFAM" id="SSF55073">
    <property type="entry name" value="Nucleotide cyclase"/>
    <property type="match status" value="1"/>
</dbReference>
<reference evidence="2 3" key="1">
    <citation type="submission" date="2019-06" db="EMBL/GenBank/DDBJ databases">
        <title>Sequencing the genomes of 1000 actinobacteria strains.</title>
        <authorList>
            <person name="Klenk H.-P."/>
        </authorList>
    </citation>
    <scope>NUCLEOTIDE SEQUENCE [LARGE SCALE GENOMIC DNA]</scope>
    <source>
        <strain evidence="2 3">DSM 45043</strain>
    </source>
</reference>
<keyword evidence="3" id="KW-1185">Reference proteome</keyword>
<feature type="region of interest" description="Disordered" evidence="1">
    <location>
        <begin position="189"/>
        <end position="226"/>
    </location>
</feature>
<name>A0A543ID30_9ACTN</name>
<dbReference type="Proteomes" id="UP000316706">
    <property type="component" value="Unassembled WGS sequence"/>
</dbReference>
<proteinExistence type="predicted"/>
<dbReference type="AlphaFoldDB" id="A0A543ID30"/>
<evidence type="ECO:0008006" key="4">
    <source>
        <dbReference type="Google" id="ProtNLM"/>
    </source>
</evidence>
<gene>
    <name evidence="2" type="ORF">FHX41_2108</name>
</gene>
<dbReference type="RefSeq" id="WP_141967937.1">
    <property type="nucleotide sequence ID" value="NZ_VFPO01000001.1"/>
</dbReference>
<comment type="caution">
    <text evidence="2">The sequence shown here is derived from an EMBL/GenBank/DDBJ whole genome shotgun (WGS) entry which is preliminary data.</text>
</comment>
<evidence type="ECO:0000313" key="2">
    <source>
        <dbReference type="EMBL" id="TQM68462.1"/>
    </source>
</evidence>
<accession>A0A543ID30</accession>
<evidence type="ECO:0000256" key="1">
    <source>
        <dbReference type="SAM" id="MobiDB-lite"/>
    </source>
</evidence>
<dbReference type="InterPro" id="IPR029787">
    <property type="entry name" value="Nucleotide_cyclase"/>
</dbReference>